<dbReference type="Gene3D" id="3.40.50.300">
    <property type="entry name" value="P-loop containing nucleotide triphosphate hydrolases"/>
    <property type="match status" value="1"/>
</dbReference>
<dbReference type="eggNOG" id="COG0645">
    <property type="taxonomic scope" value="Bacteria"/>
</dbReference>
<evidence type="ECO:0000313" key="1">
    <source>
        <dbReference type="EMBL" id="CAX59227.1"/>
    </source>
</evidence>
<accession>D8MQX0</accession>
<dbReference type="Proteomes" id="UP000008793">
    <property type="component" value="Chromosome"/>
</dbReference>
<dbReference type="Pfam" id="PF13671">
    <property type="entry name" value="AAA_33"/>
    <property type="match status" value="1"/>
</dbReference>
<dbReference type="KEGG" id="ebi:EbC_16960"/>
<dbReference type="GeneID" id="90511724"/>
<evidence type="ECO:0000313" key="2">
    <source>
        <dbReference type="Proteomes" id="UP000008793"/>
    </source>
</evidence>
<protein>
    <submittedName>
        <fullName evidence="1">Conserved uncharacterized protein</fullName>
    </submittedName>
</protein>
<keyword evidence="2" id="KW-1185">Reference proteome</keyword>
<dbReference type="RefSeq" id="WP_013201720.1">
    <property type="nucleotide sequence ID" value="NC_014306.1"/>
</dbReference>
<dbReference type="EMBL" id="FP236843">
    <property type="protein sequence ID" value="CAX59227.1"/>
    <property type="molecule type" value="Genomic_DNA"/>
</dbReference>
<organism evidence="2">
    <name type="scientific">Erwinia billingiae (strain Eb661)</name>
    <dbReference type="NCBI Taxonomy" id="634500"/>
    <lineage>
        <taxon>Bacteria</taxon>
        <taxon>Pseudomonadati</taxon>
        <taxon>Pseudomonadota</taxon>
        <taxon>Gammaproteobacteria</taxon>
        <taxon>Enterobacterales</taxon>
        <taxon>Erwiniaceae</taxon>
        <taxon>Erwinia</taxon>
    </lineage>
</organism>
<dbReference type="HOGENOM" id="CLU_105030_3_0_6"/>
<dbReference type="SUPFAM" id="SSF52540">
    <property type="entry name" value="P-loop containing nucleoside triphosphate hydrolases"/>
    <property type="match status" value="1"/>
</dbReference>
<dbReference type="AlphaFoldDB" id="D8MQX0"/>
<dbReference type="STRING" id="634500.EbC_16960"/>
<sequence length="175" mass="19034">MSTGSLPNASSPTLHLLCGKIASGKSTLASQLAEAPATLLISEDRWLAALYRDEMNSVADYVRCSAKLRAAMTPHLIALLESGLSVVLDFPANTLSLRKWMREIAESASALPQLHYLDVADTRCKARLQARNAGGNHDFAATDAQFELISRYFEAPQADEGFRVIVHSSEDEGEE</sequence>
<name>D8MQX0_ERWBE</name>
<gene>
    <name evidence="1" type="ordered locus">EbC_16960</name>
</gene>
<proteinExistence type="predicted"/>
<dbReference type="InterPro" id="IPR027417">
    <property type="entry name" value="P-loop_NTPase"/>
</dbReference>
<reference evidence="1 2" key="1">
    <citation type="journal article" date="2010" name="BMC Genomics">
        <title>Genome comparison of the epiphytic bacteria Erwinia billingiae and E. tasmaniensis with the pear pathogen E. pyrifoliae.</title>
        <authorList>
            <person name="Kube M."/>
            <person name="Migdoll A.M."/>
            <person name="Gehring I."/>
            <person name="Heitmann K."/>
            <person name="Mayer Y."/>
            <person name="Kuhl H."/>
            <person name="Knaust F."/>
            <person name="Geider K."/>
            <person name="Reinhardt R."/>
        </authorList>
    </citation>
    <scope>NUCLEOTIDE SEQUENCE [LARGE SCALE GENOMIC DNA]</scope>
    <source>
        <strain evidence="1 2">Eb661</strain>
    </source>
</reference>